<keyword evidence="1" id="KW-1133">Transmembrane helix</keyword>
<dbReference type="InterPro" id="IPR046586">
    <property type="entry name" value="DUF6644"/>
</dbReference>
<proteinExistence type="predicted"/>
<evidence type="ECO:0000313" key="4">
    <source>
        <dbReference type="Proteomes" id="UP001352263"/>
    </source>
</evidence>
<gene>
    <name evidence="3" type="ORF">RY831_17290</name>
</gene>
<protein>
    <submittedName>
        <fullName evidence="3">DUF6644 family protein</fullName>
    </submittedName>
</protein>
<organism evidence="3 4">
    <name type="scientific">Noviherbaspirillum album</name>
    <dbReference type="NCBI Taxonomy" id="3080276"/>
    <lineage>
        <taxon>Bacteria</taxon>
        <taxon>Pseudomonadati</taxon>
        <taxon>Pseudomonadota</taxon>
        <taxon>Betaproteobacteria</taxon>
        <taxon>Burkholderiales</taxon>
        <taxon>Oxalobacteraceae</taxon>
        <taxon>Noviherbaspirillum</taxon>
    </lineage>
</organism>
<accession>A0ABU6JBA2</accession>
<keyword evidence="1" id="KW-0812">Transmembrane</keyword>
<dbReference type="Pfam" id="PF20349">
    <property type="entry name" value="DUF6644"/>
    <property type="match status" value="1"/>
</dbReference>
<evidence type="ECO:0000259" key="2">
    <source>
        <dbReference type="Pfam" id="PF20349"/>
    </source>
</evidence>
<feature type="transmembrane region" description="Helical" evidence="1">
    <location>
        <begin position="26"/>
        <end position="50"/>
    </location>
</feature>
<keyword evidence="1" id="KW-0472">Membrane</keyword>
<dbReference type="RefSeq" id="WP_326507633.1">
    <property type="nucleotide sequence ID" value="NZ_JAWIIV010000014.1"/>
</dbReference>
<keyword evidence="4" id="KW-1185">Reference proteome</keyword>
<feature type="transmembrane region" description="Helical" evidence="1">
    <location>
        <begin position="102"/>
        <end position="122"/>
    </location>
</feature>
<name>A0ABU6JBA2_9BURK</name>
<feature type="transmembrane region" description="Helical" evidence="1">
    <location>
        <begin position="70"/>
        <end position="90"/>
    </location>
</feature>
<reference evidence="3 4" key="1">
    <citation type="submission" date="2023-10" db="EMBL/GenBank/DDBJ databases">
        <title>Noviherbaspirillum sp. CPCC 100848 genome assembly.</title>
        <authorList>
            <person name="Li X.Y."/>
            <person name="Fang X.M."/>
        </authorList>
    </citation>
    <scope>NUCLEOTIDE SEQUENCE [LARGE SCALE GENOMIC DNA]</scope>
    <source>
        <strain evidence="3 4">CPCC 100848</strain>
    </source>
</reference>
<comment type="caution">
    <text evidence="3">The sequence shown here is derived from an EMBL/GenBank/DDBJ whole genome shotgun (WGS) entry which is preliminary data.</text>
</comment>
<dbReference type="Proteomes" id="UP001352263">
    <property type="component" value="Unassembled WGS sequence"/>
</dbReference>
<evidence type="ECO:0000256" key="1">
    <source>
        <dbReference type="SAM" id="Phobius"/>
    </source>
</evidence>
<dbReference type="EMBL" id="JAWIIV010000014">
    <property type="protein sequence ID" value="MEC4720923.1"/>
    <property type="molecule type" value="Genomic_DNA"/>
</dbReference>
<feature type="transmembrane region" description="Helical" evidence="1">
    <location>
        <begin position="142"/>
        <end position="162"/>
    </location>
</feature>
<evidence type="ECO:0000313" key="3">
    <source>
        <dbReference type="EMBL" id="MEC4720923.1"/>
    </source>
</evidence>
<sequence length="164" mass="17866">MQPMPMGGGFGWLEATALGSAMRSSLWMYPIVEIFHIVGFVFLVGAVFMFDLRVLGLSKNLPVTAMARHLLRWSVMGLLFVVPAGLMMFAAHPGDFISNRIFVLKLLLIMAAGINAAIFHTGVYRSVDEWNTLASAPPLARLHAGLSMALWVGVIACGRLLAYT</sequence>
<feature type="domain" description="DUF6644" evidence="2">
    <location>
        <begin position="10"/>
        <end position="163"/>
    </location>
</feature>